<gene>
    <name evidence="1" type="ORF">cyc_02961</name>
</gene>
<dbReference type="EMBL" id="JROU02000094">
    <property type="protein sequence ID" value="OEH80381.1"/>
    <property type="molecule type" value="Genomic_DNA"/>
</dbReference>
<evidence type="ECO:0000313" key="1">
    <source>
        <dbReference type="EMBL" id="OEH80381.1"/>
    </source>
</evidence>
<proteinExistence type="predicted"/>
<organism evidence="1 2">
    <name type="scientific">Cyclospora cayetanensis</name>
    <dbReference type="NCBI Taxonomy" id="88456"/>
    <lineage>
        <taxon>Eukaryota</taxon>
        <taxon>Sar</taxon>
        <taxon>Alveolata</taxon>
        <taxon>Apicomplexa</taxon>
        <taxon>Conoidasida</taxon>
        <taxon>Coccidia</taxon>
        <taxon>Eucoccidiorida</taxon>
        <taxon>Eimeriorina</taxon>
        <taxon>Eimeriidae</taxon>
        <taxon>Cyclospora</taxon>
    </lineage>
</organism>
<keyword evidence="2" id="KW-1185">Reference proteome</keyword>
<dbReference type="VEuPathDB" id="ToxoDB:cyc_02961"/>
<reference evidence="1 2" key="1">
    <citation type="journal article" date="2016" name="BMC Genomics">
        <title>Comparative genomics reveals Cyclospora cayetanensis possesses coccidia-like metabolism and invasion components but unique surface antigens.</title>
        <authorList>
            <person name="Liu S."/>
            <person name="Wang L."/>
            <person name="Zheng H."/>
            <person name="Xu Z."/>
            <person name="Roellig D.M."/>
            <person name="Li N."/>
            <person name="Frace M.A."/>
            <person name="Tang K."/>
            <person name="Arrowood M.J."/>
            <person name="Moss D.M."/>
            <person name="Zhang L."/>
            <person name="Feng Y."/>
            <person name="Xiao L."/>
        </authorList>
    </citation>
    <scope>NUCLEOTIDE SEQUENCE [LARGE SCALE GENOMIC DNA]</scope>
    <source>
        <strain evidence="1 2">CHN_HEN01</strain>
    </source>
</reference>
<dbReference type="InParanoid" id="A0A1D3DAC7"/>
<name>A0A1D3DAC7_9EIME</name>
<comment type="caution">
    <text evidence="1">The sequence shown here is derived from an EMBL/GenBank/DDBJ whole genome shotgun (WGS) entry which is preliminary data.</text>
</comment>
<protein>
    <submittedName>
        <fullName evidence="1">Uncharacterized protein</fullName>
    </submittedName>
</protein>
<sequence>MLGAFTAADGGGLSNEVAFAAAGAGASVGTGLIELKGVRLSAVPTGDGPPHPLYRDAGSATLDAATVATLGKRSPMNGALIQTTLAVVARAPPENPGAASVVVAIHSEGVESARTLIIDGLSEASDFR</sequence>
<dbReference type="AlphaFoldDB" id="A0A1D3DAC7"/>
<dbReference type="Proteomes" id="UP000095192">
    <property type="component" value="Unassembled WGS sequence"/>
</dbReference>
<accession>A0A1D3DAC7</accession>
<evidence type="ECO:0000313" key="2">
    <source>
        <dbReference type="Proteomes" id="UP000095192"/>
    </source>
</evidence>